<reference evidence="2 3" key="1">
    <citation type="journal article" date="2022" name="Front. Microbiol.">
        <title>High genomic differentiation and limited gene flow indicate recent cryptic speciation within the genus Laspinema (cyanobacteria).</title>
        <authorList>
            <person name="Stanojkovic A."/>
            <person name="Skoupy S."/>
            <person name="Skaloud P."/>
            <person name="Dvorak P."/>
        </authorList>
    </citation>
    <scope>NUCLEOTIDE SEQUENCE [LARGE SCALE GENOMIC DNA]</scope>
    <source>
        <strain evidence="2 3">D2a</strain>
    </source>
</reference>
<dbReference type="RefSeq" id="WP_368007955.1">
    <property type="nucleotide sequence ID" value="NZ_JAMXFF010000031.1"/>
</dbReference>
<name>A0ABT2MUM2_9CYAN</name>
<dbReference type="Proteomes" id="UP001525890">
    <property type="component" value="Unassembled WGS sequence"/>
</dbReference>
<feature type="signal peptide" evidence="1">
    <location>
        <begin position="1"/>
        <end position="27"/>
    </location>
</feature>
<accession>A0ABT2MUM2</accession>
<protein>
    <submittedName>
        <fullName evidence="2">Uncharacterized protein</fullName>
    </submittedName>
</protein>
<gene>
    <name evidence="2" type="ORF">NG799_19190</name>
</gene>
<proteinExistence type="predicted"/>
<evidence type="ECO:0000313" key="3">
    <source>
        <dbReference type="Proteomes" id="UP001525890"/>
    </source>
</evidence>
<dbReference type="EMBL" id="JAMXFF010000031">
    <property type="protein sequence ID" value="MCT7968438.1"/>
    <property type="molecule type" value="Genomic_DNA"/>
</dbReference>
<keyword evidence="3" id="KW-1185">Reference proteome</keyword>
<evidence type="ECO:0000313" key="2">
    <source>
        <dbReference type="EMBL" id="MCT7968438.1"/>
    </source>
</evidence>
<sequence>MSVKSDRFAFVSLLAIALTLCANPVQAQFPQPDADGDYRRVNHHHWEVVDPDPNGLNCRMPDGCTYDDIMGYNCPRFTGNYLDYPIRGTLQVGQRFRGFFSNVGGTFRDNRGLPWVFVGENYDGNTRGCFVRANSNFVKPISLAVPSNLKQDTALPMTITFVEEMAGITVPDDNTTRSAYGGDLRLYDVHIAKMFEVTHYFCQRQRLGHLWWMYRAGGGSINMGRFQITCAQANTIANRFGLGKTETTTIRYSAEEGYRRVETFEIPILNLYGPNIPRWLDFTETFSPN</sequence>
<keyword evidence="1" id="KW-0732">Signal</keyword>
<organism evidence="2 3">
    <name type="scientific">Laspinema palackyanum D2a</name>
    <dbReference type="NCBI Taxonomy" id="2953684"/>
    <lineage>
        <taxon>Bacteria</taxon>
        <taxon>Bacillati</taxon>
        <taxon>Cyanobacteriota</taxon>
        <taxon>Cyanophyceae</taxon>
        <taxon>Oscillatoriophycideae</taxon>
        <taxon>Oscillatoriales</taxon>
        <taxon>Laspinemataceae</taxon>
        <taxon>Laspinema</taxon>
        <taxon>Laspinema palackyanum</taxon>
    </lineage>
</organism>
<feature type="chain" id="PRO_5045681428" evidence="1">
    <location>
        <begin position="28"/>
        <end position="289"/>
    </location>
</feature>
<evidence type="ECO:0000256" key="1">
    <source>
        <dbReference type="SAM" id="SignalP"/>
    </source>
</evidence>
<comment type="caution">
    <text evidence="2">The sequence shown here is derived from an EMBL/GenBank/DDBJ whole genome shotgun (WGS) entry which is preliminary data.</text>
</comment>